<accession>A0A3A4N542</accession>
<evidence type="ECO:0000313" key="2">
    <source>
        <dbReference type="Proteomes" id="UP000265882"/>
    </source>
</evidence>
<comment type="caution">
    <text evidence="1">The sequence shown here is derived from an EMBL/GenBank/DDBJ whole genome shotgun (WGS) entry which is preliminary data.</text>
</comment>
<protein>
    <submittedName>
        <fullName evidence="1">Uncharacterized protein</fullName>
    </submittedName>
</protein>
<gene>
    <name evidence="1" type="ORF">C4520_17750</name>
</gene>
<reference evidence="1 2" key="1">
    <citation type="journal article" date="2017" name="ISME J.">
        <title>Energy and carbon metabolisms in a deep terrestrial subsurface fluid microbial community.</title>
        <authorList>
            <person name="Momper L."/>
            <person name="Jungbluth S.P."/>
            <person name="Lee M.D."/>
            <person name="Amend J.P."/>
        </authorList>
    </citation>
    <scope>NUCLEOTIDE SEQUENCE [LARGE SCALE GENOMIC DNA]</scope>
    <source>
        <strain evidence="1">SURF_5</strain>
    </source>
</reference>
<evidence type="ECO:0000313" key="1">
    <source>
        <dbReference type="EMBL" id="RJP17047.1"/>
    </source>
</evidence>
<dbReference type="Proteomes" id="UP000265882">
    <property type="component" value="Unassembled WGS sequence"/>
</dbReference>
<dbReference type="EMBL" id="QZKU01000122">
    <property type="protein sequence ID" value="RJP17047.1"/>
    <property type="molecule type" value="Genomic_DNA"/>
</dbReference>
<organism evidence="1 2">
    <name type="scientific">Abyssobacteria bacterium (strain SURF_5)</name>
    <dbReference type="NCBI Taxonomy" id="2093360"/>
    <lineage>
        <taxon>Bacteria</taxon>
        <taxon>Pseudomonadati</taxon>
        <taxon>Candidatus Hydrogenedentota</taxon>
        <taxon>Candidatus Abyssobacteria</taxon>
    </lineage>
</organism>
<sequence length="59" mass="6486">MIYSRVFFNGGENLISSSPHGCGQALASRLQLDYNLLLKQILVNISGELEISQRAYGLS</sequence>
<name>A0A3A4N542_ABYX5</name>
<proteinExistence type="predicted"/>
<dbReference type="AlphaFoldDB" id="A0A3A4N542"/>